<evidence type="ECO:0000256" key="3">
    <source>
        <dbReference type="ARBA" id="ARBA00022737"/>
    </source>
</evidence>
<keyword evidence="5" id="KW-1185">Reference proteome</keyword>
<evidence type="ECO:0000313" key="6">
    <source>
        <dbReference type="RefSeq" id="XP_018007017.2"/>
    </source>
</evidence>
<evidence type="ECO:0000256" key="1">
    <source>
        <dbReference type="ARBA" id="ARBA00022614"/>
    </source>
</evidence>
<dbReference type="InterPro" id="IPR032675">
    <property type="entry name" value="LRR_dom_sf"/>
</dbReference>
<keyword evidence="2 4" id="KW-0732">Signal</keyword>
<dbReference type="Gene3D" id="3.80.10.10">
    <property type="entry name" value="Ribonuclease Inhibitor"/>
    <property type="match status" value="4"/>
</dbReference>
<dbReference type="KEGG" id="hazt:108664835"/>
<sequence length="747" mass="82965">MMRASVVWRLSVVCISIHFVFGRQLLVTSDGAQTKEWPCPVDADIMPCVCTFDQDFNLFMDCSDATNIQELNKAFTADFPFLEFKSLTIDHTSCESCSLTTLLADTFGSVSFEHVTITGTKIEVVEENALSASHDLLRVLDFHANQIYSFPFESLGDFTALTSLNLANNHFNADHPIPEIISPTLSTLRLSSQDKLDISPGLVTNCPLIQKLYLRNSKIPEVPLFDLFPISMFSGLQDIAVLDFGVNAITEIESFSIVSDAKTFINVDLSHNDISILHPYFITGFSSDVTSTLNMSHNSIARMDQEIWENVFAELPQENSIDLSVNPILCGCEIAWLVNSPVTIGQHESSQGESASLHPSSLWEQLSIVKMDSSKWKFLLLFLHCVSVFRNANGNTETKNYPCPLDTEFLPCVCTETTDMLLNADCSAVKNHDELALAFKRAQFPFYKFNKLTIDHSGCSSCSLQTLTPEIFSPISFVDVEIHGTKITTVEDDAFTKSEETLISLDLSSNKINSFGFEVLASFKVLETLNLQSNALDLDESTEIPQLTSASLKHFYLSNNPKILFDKLMVSQIPTLVSLHMSNVSLIDIPLITEDSVSMFDGLSQLKSLDFSSNSLTELQSEVIDTGTMSVLETVDFSNNQITTVHRLFINQVVANGKLDLRHNLLDCLEEDVWKPTFSALGDGSIDLTDNPLLCGCEVAWIVRDAEYVAKLAPTTTCLDGVTLFVDLKPEMYADCPPYHLCNAQRE</sequence>
<dbReference type="InterPro" id="IPR003591">
    <property type="entry name" value="Leu-rich_rpt_typical-subtyp"/>
</dbReference>
<name>A0A8B7MZL2_HYAAZ</name>
<dbReference type="Pfam" id="PF13855">
    <property type="entry name" value="LRR_8"/>
    <property type="match status" value="1"/>
</dbReference>
<dbReference type="RefSeq" id="XP_018007017.2">
    <property type="nucleotide sequence ID" value="XM_018151528.2"/>
</dbReference>
<proteinExistence type="predicted"/>
<dbReference type="InterPro" id="IPR052286">
    <property type="entry name" value="Wnt_signaling_inhibitor"/>
</dbReference>
<gene>
    <name evidence="6" type="primary">LOC108664835</name>
</gene>
<reference evidence="6" key="1">
    <citation type="submission" date="2025-08" db="UniProtKB">
        <authorList>
            <consortium name="RefSeq"/>
        </authorList>
    </citation>
    <scope>IDENTIFICATION</scope>
    <source>
        <tissue evidence="6">Whole organism</tissue>
    </source>
</reference>
<protein>
    <submittedName>
        <fullName evidence="6">Uncharacterized protein LOC108664835</fullName>
    </submittedName>
</protein>
<keyword evidence="3" id="KW-0677">Repeat</keyword>
<dbReference type="GeneID" id="108664835"/>
<keyword evidence="1" id="KW-0433">Leucine-rich repeat</keyword>
<dbReference type="SMART" id="SM00369">
    <property type="entry name" value="LRR_TYP"/>
    <property type="match status" value="4"/>
</dbReference>
<dbReference type="OrthoDB" id="676979at2759"/>
<accession>A0A8B7MZL2</accession>
<dbReference type="GO" id="GO:0016020">
    <property type="term" value="C:membrane"/>
    <property type="evidence" value="ECO:0007669"/>
    <property type="project" value="TreeGrafter"/>
</dbReference>
<organism evidence="5 6">
    <name type="scientific">Hyalella azteca</name>
    <name type="common">Amphipod</name>
    <dbReference type="NCBI Taxonomy" id="294128"/>
    <lineage>
        <taxon>Eukaryota</taxon>
        <taxon>Metazoa</taxon>
        <taxon>Ecdysozoa</taxon>
        <taxon>Arthropoda</taxon>
        <taxon>Crustacea</taxon>
        <taxon>Multicrustacea</taxon>
        <taxon>Malacostraca</taxon>
        <taxon>Eumalacostraca</taxon>
        <taxon>Peracarida</taxon>
        <taxon>Amphipoda</taxon>
        <taxon>Senticaudata</taxon>
        <taxon>Talitrida</taxon>
        <taxon>Talitroidea</taxon>
        <taxon>Hyalellidae</taxon>
        <taxon>Hyalella</taxon>
    </lineage>
</organism>
<evidence type="ECO:0000256" key="4">
    <source>
        <dbReference type="SAM" id="SignalP"/>
    </source>
</evidence>
<feature type="chain" id="PRO_5037733978" evidence="4">
    <location>
        <begin position="23"/>
        <end position="747"/>
    </location>
</feature>
<dbReference type="PANTHER" id="PTHR24364">
    <property type="entry name" value="LP06937P"/>
    <property type="match status" value="1"/>
</dbReference>
<dbReference type="AlphaFoldDB" id="A0A8B7MZL2"/>
<dbReference type="Proteomes" id="UP000694843">
    <property type="component" value="Unplaced"/>
</dbReference>
<dbReference type="InterPro" id="IPR001611">
    <property type="entry name" value="Leu-rich_rpt"/>
</dbReference>
<evidence type="ECO:0000313" key="5">
    <source>
        <dbReference type="Proteomes" id="UP000694843"/>
    </source>
</evidence>
<feature type="signal peptide" evidence="4">
    <location>
        <begin position="1"/>
        <end position="22"/>
    </location>
</feature>
<evidence type="ECO:0000256" key="2">
    <source>
        <dbReference type="ARBA" id="ARBA00022729"/>
    </source>
</evidence>
<dbReference type="SUPFAM" id="SSF52058">
    <property type="entry name" value="L domain-like"/>
    <property type="match status" value="2"/>
</dbReference>
<dbReference type="PANTHER" id="PTHR24364:SF18">
    <property type="entry name" value="LP06937P"/>
    <property type="match status" value="1"/>
</dbReference>